<evidence type="ECO:0000313" key="2">
    <source>
        <dbReference type="Proteomes" id="UP000194225"/>
    </source>
</evidence>
<evidence type="ECO:0000313" key="1">
    <source>
        <dbReference type="EMBL" id="OSY45110.1"/>
    </source>
</evidence>
<dbReference type="EMBL" id="MIGA01000021">
    <property type="protein sequence ID" value="OSY45110.1"/>
    <property type="molecule type" value="Genomic_DNA"/>
</dbReference>
<dbReference type="InterPro" id="IPR009737">
    <property type="entry name" value="Aim32/Apd1-like"/>
</dbReference>
<proteinExistence type="predicted"/>
<gene>
    <name evidence="1" type="ORF">BG653_03515</name>
</gene>
<comment type="caution">
    <text evidence="1">The sequence shown here is derived from an EMBL/GenBank/DDBJ whole genome shotgun (WGS) entry which is preliminary data.</text>
</comment>
<name>A0ABX3XYD2_STRPT</name>
<protein>
    <submittedName>
        <fullName evidence="1">Sucrase/ferredoxin-like protein</fullName>
    </submittedName>
</protein>
<keyword evidence="2" id="KW-1185">Reference proteome</keyword>
<sequence length="388" mass="40695">MPTLTPPAKRVGVDIGIAGTHAVGHPLTLGPFRSLSSPGCPPESRLAADEVRLTYVSTCATASRESAESLAGTAAPARTWLLIEQTGPWGAHALTNSHLDPDVGRALEAAAEGTGVRVALIRRPGRHADCHETSRRRMFLAHTAPGRSWIRTTTVTDPRAALDLDFSALGGGEHRGLWEPYIGEPLVLVCTNGKRDRCCALLGRPLAAELAADGSEVWEVTHIGGHRFSPTLFVLPYGYAYGRASAPLVKEAVEAARDGRITSDHCRGRSAWDRPGQAADLAVRGLIGEDRADALDVVRTDPMWPEPKSADSRTPSSATVGGASPAWVVTVAHSDGRAWQVAVEQRADGAAAPASCGAPLGPPARMAVVSITAANSMLHGTPQAAASR</sequence>
<dbReference type="CDD" id="cd03062">
    <property type="entry name" value="TRX_Fd_Sucrase"/>
    <property type="match status" value="1"/>
</dbReference>
<dbReference type="Pfam" id="PF06999">
    <property type="entry name" value="Suc_Fer-like"/>
    <property type="match status" value="1"/>
</dbReference>
<reference evidence="1 2" key="1">
    <citation type="submission" date="2016-09" db="EMBL/GenBank/DDBJ databases">
        <title>Streptomyces platensis DSM40041, a candidate organism with high potential of specific P450 cytochromes.</title>
        <authorList>
            <person name="Grumaz C."/>
            <person name="Vainshtein Y."/>
            <person name="Kirstahler P."/>
            <person name="Sohn K."/>
        </authorList>
    </citation>
    <scope>NUCLEOTIDE SEQUENCE [LARGE SCALE GENOMIC DNA]</scope>
    <source>
        <strain evidence="1 2">DSM 40041</strain>
    </source>
</reference>
<dbReference type="Proteomes" id="UP000194225">
    <property type="component" value="Unassembled WGS sequence"/>
</dbReference>
<dbReference type="SUPFAM" id="SSF52833">
    <property type="entry name" value="Thioredoxin-like"/>
    <property type="match status" value="1"/>
</dbReference>
<organism evidence="1 2">
    <name type="scientific">Streptomyces platensis</name>
    <dbReference type="NCBI Taxonomy" id="58346"/>
    <lineage>
        <taxon>Bacteria</taxon>
        <taxon>Bacillati</taxon>
        <taxon>Actinomycetota</taxon>
        <taxon>Actinomycetes</taxon>
        <taxon>Kitasatosporales</taxon>
        <taxon>Streptomycetaceae</taxon>
        <taxon>Streptomyces</taxon>
    </lineage>
</organism>
<dbReference type="InterPro" id="IPR036249">
    <property type="entry name" value="Thioredoxin-like_sf"/>
</dbReference>
<accession>A0ABX3XYD2</accession>